<name>A0AAD5L8A9_9CRUS</name>
<proteinExistence type="inferred from homology"/>
<accession>A0AAD5L8A9</accession>
<dbReference type="Pfam" id="PF00106">
    <property type="entry name" value="adh_short"/>
    <property type="match status" value="1"/>
</dbReference>
<evidence type="ECO:0008006" key="6">
    <source>
        <dbReference type="Google" id="ProtNLM"/>
    </source>
</evidence>
<reference evidence="4 5" key="1">
    <citation type="submission" date="2022-05" db="EMBL/GenBank/DDBJ databases">
        <title>A multi-omics perspective on studying reproductive biology in Daphnia sinensis.</title>
        <authorList>
            <person name="Jia J."/>
        </authorList>
    </citation>
    <scope>NUCLEOTIDE SEQUENCE [LARGE SCALE GENOMIC DNA]</scope>
    <source>
        <strain evidence="4 5">WSL</strain>
    </source>
</reference>
<dbReference type="InterPro" id="IPR002347">
    <property type="entry name" value="SDR_fam"/>
</dbReference>
<dbReference type="Proteomes" id="UP000820818">
    <property type="component" value="Linkage Group LG5"/>
</dbReference>
<evidence type="ECO:0000313" key="5">
    <source>
        <dbReference type="Proteomes" id="UP000820818"/>
    </source>
</evidence>
<evidence type="ECO:0000313" key="4">
    <source>
        <dbReference type="EMBL" id="KAI9557921.1"/>
    </source>
</evidence>
<gene>
    <name evidence="4" type="ORF">GHT06_014673</name>
</gene>
<comment type="similarity">
    <text evidence="1">Belongs to the short-chain dehydrogenases/reductases (SDR) family.</text>
</comment>
<protein>
    <recommendedName>
        <fullName evidence="6">Carbonyl reductase [NADPH] 1</fullName>
    </recommendedName>
</protein>
<dbReference type="PRINTS" id="PR00081">
    <property type="entry name" value="GDHRDH"/>
</dbReference>
<evidence type="ECO:0000256" key="2">
    <source>
        <dbReference type="ARBA" id="ARBA00022857"/>
    </source>
</evidence>
<dbReference type="PANTHER" id="PTHR43963:SF4">
    <property type="entry name" value="CARBONYL REDUCTASE (NADPH)"/>
    <property type="match status" value="1"/>
</dbReference>
<keyword evidence="3" id="KW-0560">Oxidoreductase</keyword>
<dbReference type="PANTHER" id="PTHR43963">
    <property type="entry name" value="CARBONYL REDUCTASE 1-RELATED"/>
    <property type="match status" value="1"/>
</dbReference>
<sequence length="307" mass="34369">MEAKTGTRVAVVTGANKGIGYAAVMELCAKFDGIVYLTSRDETRGRKAVEELEKMGLRPAYHQLDIDDESSVVKFRDFLVETHGGLDVLINNAAIIFPMMTPAESFVESIRKTIDTNFYHTMRACKILFPILRPHARVVHLTSDDGHLLRISGREPEASVLRSKFAAPDLTEQELCQLMEDFIDAAKKGDYFERGWPNSVGEREDTWPNEGYIVSKVGISALTRIHQRQFDQDPREDLAVNCVHPGYVITDATFQKGEKTIQEGAEAACWLAMLPPSSPENVVPKGAYVWHDKQLVDWVNGPTPSIY</sequence>
<organism evidence="4 5">
    <name type="scientific">Daphnia sinensis</name>
    <dbReference type="NCBI Taxonomy" id="1820382"/>
    <lineage>
        <taxon>Eukaryota</taxon>
        <taxon>Metazoa</taxon>
        <taxon>Ecdysozoa</taxon>
        <taxon>Arthropoda</taxon>
        <taxon>Crustacea</taxon>
        <taxon>Branchiopoda</taxon>
        <taxon>Diplostraca</taxon>
        <taxon>Cladocera</taxon>
        <taxon>Anomopoda</taxon>
        <taxon>Daphniidae</taxon>
        <taxon>Daphnia</taxon>
        <taxon>Daphnia similis group</taxon>
    </lineage>
</organism>
<dbReference type="AlphaFoldDB" id="A0AAD5L8A9"/>
<dbReference type="InterPro" id="IPR036291">
    <property type="entry name" value="NAD(P)-bd_dom_sf"/>
</dbReference>
<comment type="caution">
    <text evidence="4">The sequence shown here is derived from an EMBL/GenBank/DDBJ whole genome shotgun (WGS) entry which is preliminary data.</text>
</comment>
<dbReference type="Gene3D" id="3.40.50.720">
    <property type="entry name" value="NAD(P)-binding Rossmann-like Domain"/>
    <property type="match status" value="1"/>
</dbReference>
<dbReference type="GO" id="GO:0004090">
    <property type="term" value="F:carbonyl reductase (NADPH) activity"/>
    <property type="evidence" value="ECO:0007669"/>
    <property type="project" value="TreeGrafter"/>
</dbReference>
<evidence type="ECO:0000256" key="1">
    <source>
        <dbReference type="ARBA" id="ARBA00006484"/>
    </source>
</evidence>
<keyword evidence="2" id="KW-0521">NADP</keyword>
<evidence type="ECO:0000256" key="3">
    <source>
        <dbReference type="ARBA" id="ARBA00023002"/>
    </source>
</evidence>
<dbReference type="EMBL" id="WJBH02000005">
    <property type="protein sequence ID" value="KAI9557921.1"/>
    <property type="molecule type" value="Genomic_DNA"/>
</dbReference>
<dbReference type="SUPFAM" id="SSF51735">
    <property type="entry name" value="NAD(P)-binding Rossmann-fold domains"/>
    <property type="match status" value="1"/>
</dbReference>
<keyword evidence="5" id="KW-1185">Reference proteome</keyword>